<evidence type="ECO:0000256" key="3">
    <source>
        <dbReference type="SAM" id="MobiDB-lite"/>
    </source>
</evidence>
<dbReference type="OrthoDB" id="1534087at2759"/>
<evidence type="ECO:0000313" key="5">
    <source>
        <dbReference type="EMBL" id="THU94277.1"/>
    </source>
</evidence>
<dbReference type="PANTHER" id="PTHR47691:SF3">
    <property type="entry name" value="HTH-TYPE TRANSCRIPTIONAL REGULATOR RV0890C-RELATED"/>
    <property type="match status" value="1"/>
</dbReference>
<protein>
    <submittedName>
        <fullName evidence="5">TPR-like protein</fullName>
    </submittedName>
</protein>
<evidence type="ECO:0000313" key="6">
    <source>
        <dbReference type="Proteomes" id="UP000297245"/>
    </source>
</evidence>
<feature type="repeat" description="TPR" evidence="1">
    <location>
        <begin position="701"/>
        <end position="734"/>
    </location>
</feature>
<dbReference type="SMART" id="SM00028">
    <property type="entry name" value="TPR"/>
    <property type="match status" value="7"/>
</dbReference>
<dbReference type="PANTHER" id="PTHR47691">
    <property type="entry name" value="REGULATOR-RELATED"/>
    <property type="match status" value="1"/>
</dbReference>
<organism evidence="5 6">
    <name type="scientific">Dendrothele bispora (strain CBS 962.96)</name>
    <dbReference type="NCBI Taxonomy" id="1314807"/>
    <lineage>
        <taxon>Eukaryota</taxon>
        <taxon>Fungi</taxon>
        <taxon>Dikarya</taxon>
        <taxon>Basidiomycota</taxon>
        <taxon>Agaricomycotina</taxon>
        <taxon>Agaricomycetes</taxon>
        <taxon>Agaricomycetidae</taxon>
        <taxon>Agaricales</taxon>
        <taxon>Agaricales incertae sedis</taxon>
        <taxon>Dendrothele</taxon>
    </lineage>
</organism>
<evidence type="ECO:0000259" key="4">
    <source>
        <dbReference type="Pfam" id="PF05729"/>
    </source>
</evidence>
<feature type="domain" description="NACHT" evidence="4">
    <location>
        <begin position="99"/>
        <end position="218"/>
    </location>
</feature>
<feature type="repeat" description="TPR" evidence="1">
    <location>
        <begin position="781"/>
        <end position="814"/>
    </location>
</feature>
<dbReference type="InterPro" id="IPR007111">
    <property type="entry name" value="NACHT_NTPase"/>
</dbReference>
<keyword evidence="2" id="KW-0175">Coiled coil</keyword>
<keyword evidence="6" id="KW-1185">Reference proteome</keyword>
<sequence>MKKFTKAALHLRYQTRQKNTHGTDFFRDAQNNDFTNANIANVAGNLNIINYQNQLPSVAQEITADMIASATPALPLVFKGRDDLVDQGVDILCRQSLRFLAILGAGGMGKTSLALHIINNTAVKQKFGQRCHFLPCDIFENAEALVQGLISIMKIMLQENQGKQEALFNHLKATQHDLLIIFDNFETPWNNHSSRTDLKNLVERIAGCERVSIIVTMRGPHGPGDISWKALGHESGIPQLSPAAANEAFKAFAGPKVESSETSDSLIGQLMYELDYVPLAIKLSAYHARKISLDTLTEMWKNHKTRMLRDATTQESRSTSVEFSINLSIQLLDENKDSIQLLSILSFLPNGVPFWESNLNKMMSKSVKPTKSIGRSKVSQATSTIRGLLSRQKHPLPMGSKDSSSSEDWSLEISMLLDTSLIYIQNEGLRMLAPIREYIQIQYPTDQGIMDQLERFFSQFLEDLPDNDMEAQPALQFHINNIEKIFKAQISSGHSKTSCTSAVNILCRFDKFASVCLSLIDLILEKDKSIEKDDKIDLELKRADILGWMGRLQDAKDQVMTVRNCIHEEGNISQSEADILGMCFNILRNIYYTQTQYEEAINMNLKAQKYFKQSENQWAQADSMKWLGNIYIGQARYKEASEMISEAQQLFHQIGNELGVAECLKRLGDIYGVQGRNDEAIKMLSDAQEQFQNFGNQMRAAECLWSLGELYRKQERYDEATEMIMKAQKQYEEIGLKNGVADCLRILGKIYMDQTQHDDAIDMLSNAQREHQNIGMIVDAAWCHQYLGRTYRLQGQYERAKEAFTKALELLKGFPGEKYKIGCTLLEFGHLFFDMKDFVEARRKYGEARNVFASHGQLEREVDYCSQALAKLDEAPNALLYFSVLFCINPHSPLSYASNCSGAKGVIFASRIPGVGTSIDLDTDGTHLNDTAAESSTLASDAQPTASSSTRVNNTGATHTQAHSMAAHATSFATKTTNAPMSTATSPPSVPSTSCSSVSQADATCTLSESSSVTSVSTANTLATNNGRSANNNSGSSTTSTSGSSPSLLAC</sequence>
<dbReference type="Gene3D" id="3.40.50.300">
    <property type="entry name" value="P-loop containing nucleotide triphosphate hydrolases"/>
    <property type="match status" value="1"/>
</dbReference>
<dbReference type="InterPro" id="IPR027417">
    <property type="entry name" value="P-loop_NTPase"/>
</dbReference>
<accession>A0A4S8LXA0</accession>
<dbReference type="Proteomes" id="UP000297245">
    <property type="component" value="Unassembled WGS sequence"/>
</dbReference>
<dbReference type="SUPFAM" id="SSF52540">
    <property type="entry name" value="P-loop containing nucleoside triphosphate hydrolases"/>
    <property type="match status" value="1"/>
</dbReference>
<dbReference type="Gene3D" id="1.25.40.10">
    <property type="entry name" value="Tetratricopeptide repeat domain"/>
    <property type="match status" value="2"/>
</dbReference>
<dbReference type="AlphaFoldDB" id="A0A4S8LXA0"/>
<dbReference type="EMBL" id="ML179228">
    <property type="protein sequence ID" value="THU94277.1"/>
    <property type="molecule type" value="Genomic_DNA"/>
</dbReference>
<gene>
    <name evidence="5" type="ORF">K435DRAFT_860722</name>
</gene>
<evidence type="ECO:0000256" key="2">
    <source>
        <dbReference type="SAM" id="Coils"/>
    </source>
</evidence>
<feature type="compositionally biased region" description="Polar residues" evidence="3">
    <location>
        <begin position="934"/>
        <end position="963"/>
    </location>
</feature>
<dbReference type="InterPro" id="IPR011990">
    <property type="entry name" value="TPR-like_helical_dom_sf"/>
</dbReference>
<dbReference type="SUPFAM" id="SSF48452">
    <property type="entry name" value="TPR-like"/>
    <property type="match status" value="2"/>
</dbReference>
<dbReference type="Pfam" id="PF05729">
    <property type="entry name" value="NACHT"/>
    <property type="match status" value="1"/>
</dbReference>
<dbReference type="Pfam" id="PF13424">
    <property type="entry name" value="TPR_12"/>
    <property type="match status" value="2"/>
</dbReference>
<name>A0A4S8LXA0_DENBC</name>
<proteinExistence type="predicted"/>
<feature type="coiled-coil region" evidence="2">
    <location>
        <begin position="710"/>
        <end position="737"/>
    </location>
</feature>
<evidence type="ECO:0000256" key="1">
    <source>
        <dbReference type="PROSITE-ProRule" id="PRU00339"/>
    </source>
</evidence>
<feature type="region of interest" description="Disordered" evidence="3">
    <location>
        <begin position="1023"/>
        <end position="1051"/>
    </location>
</feature>
<reference evidence="5 6" key="1">
    <citation type="journal article" date="2019" name="Nat. Ecol. Evol.">
        <title>Megaphylogeny resolves global patterns of mushroom evolution.</title>
        <authorList>
            <person name="Varga T."/>
            <person name="Krizsan K."/>
            <person name="Foldi C."/>
            <person name="Dima B."/>
            <person name="Sanchez-Garcia M."/>
            <person name="Sanchez-Ramirez S."/>
            <person name="Szollosi G.J."/>
            <person name="Szarkandi J.G."/>
            <person name="Papp V."/>
            <person name="Albert L."/>
            <person name="Andreopoulos W."/>
            <person name="Angelini C."/>
            <person name="Antonin V."/>
            <person name="Barry K.W."/>
            <person name="Bougher N.L."/>
            <person name="Buchanan P."/>
            <person name="Buyck B."/>
            <person name="Bense V."/>
            <person name="Catcheside P."/>
            <person name="Chovatia M."/>
            <person name="Cooper J."/>
            <person name="Damon W."/>
            <person name="Desjardin D."/>
            <person name="Finy P."/>
            <person name="Geml J."/>
            <person name="Haridas S."/>
            <person name="Hughes K."/>
            <person name="Justo A."/>
            <person name="Karasinski D."/>
            <person name="Kautmanova I."/>
            <person name="Kiss B."/>
            <person name="Kocsube S."/>
            <person name="Kotiranta H."/>
            <person name="LaButti K.M."/>
            <person name="Lechner B.E."/>
            <person name="Liimatainen K."/>
            <person name="Lipzen A."/>
            <person name="Lukacs Z."/>
            <person name="Mihaltcheva S."/>
            <person name="Morgado L.N."/>
            <person name="Niskanen T."/>
            <person name="Noordeloos M.E."/>
            <person name="Ohm R.A."/>
            <person name="Ortiz-Santana B."/>
            <person name="Ovrebo C."/>
            <person name="Racz N."/>
            <person name="Riley R."/>
            <person name="Savchenko A."/>
            <person name="Shiryaev A."/>
            <person name="Soop K."/>
            <person name="Spirin V."/>
            <person name="Szebenyi C."/>
            <person name="Tomsovsky M."/>
            <person name="Tulloss R.E."/>
            <person name="Uehling J."/>
            <person name="Grigoriev I.V."/>
            <person name="Vagvolgyi C."/>
            <person name="Papp T."/>
            <person name="Martin F.M."/>
            <person name="Miettinen O."/>
            <person name="Hibbett D.S."/>
            <person name="Nagy L.G."/>
        </authorList>
    </citation>
    <scope>NUCLEOTIDE SEQUENCE [LARGE SCALE GENOMIC DNA]</scope>
    <source>
        <strain evidence="5 6">CBS 962.96</strain>
    </source>
</reference>
<dbReference type="InterPro" id="IPR019734">
    <property type="entry name" value="TPR_rpt"/>
</dbReference>
<feature type="compositionally biased region" description="Low complexity" evidence="3">
    <location>
        <begin position="976"/>
        <end position="997"/>
    </location>
</feature>
<keyword evidence="1" id="KW-0802">TPR repeat</keyword>
<feature type="region of interest" description="Disordered" evidence="3">
    <location>
        <begin position="934"/>
        <end position="997"/>
    </location>
</feature>
<dbReference type="PROSITE" id="PS50005">
    <property type="entry name" value="TPR"/>
    <property type="match status" value="2"/>
</dbReference>